<accession>A0A2U2I511</accession>
<evidence type="ECO:0000256" key="5">
    <source>
        <dbReference type="ARBA" id="ARBA00022519"/>
    </source>
</evidence>
<dbReference type="GO" id="GO:0005886">
    <property type="term" value="C:plasma membrane"/>
    <property type="evidence" value="ECO:0007669"/>
    <property type="project" value="UniProtKB-SubCell"/>
</dbReference>
<evidence type="ECO:0000256" key="3">
    <source>
        <dbReference type="ARBA" id="ARBA00022448"/>
    </source>
</evidence>
<keyword evidence="12" id="KW-1185">Reference proteome</keyword>
<comment type="caution">
    <text evidence="11">The sequence shown here is derived from an EMBL/GenBank/DDBJ whole genome shotgun (WGS) entry which is preliminary data.</text>
</comment>
<dbReference type="GO" id="GO:0015627">
    <property type="term" value="C:type II protein secretion system complex"/>
    <property type="evidence" value="ECO:0007669"/>
    <property type="project" value="InterPro"/>
</dbReference>
<evidence type="ECO:0000313" key="12">
    <source>
        <dbReference type="Proteomes" id="UP000241421"/>
    </source>
</evidence>
<dbReference type="EMBL" id="PXWF02000066">
    <property type="protein sequence ID" value="PWF54817.1"/>
    <property type="molecule type" value="Genomic_DNA"/>
</dbReference>
<dbReference type="OrthoDB" id="8776177at2"/>
<evidence type="ECO:0000256" key="1">
    <source>
        <dbReference type="ARBA" id="ARBA00004377"/>
    </source>
</evidence>
<dbReference type="InterPro" id="IPR023229">
    <property type="entry name" value="T2SS_M_periplasmic_sf"/>
</dbReference>
<sequence length="175" mass="18262">MSAVNVLNAHRERFALAWLARTEQERKYIAAGAVALAAALVYLVFIGPALEGRADLRKNIPALRQDAATMQALAQEAAQFGNQGALQVTPVTQASLTASLAANGITAAPGALVVVGENAKLDLSNVPFANLTAWLDAQRREHRLAVQEATVVALAAPGMVDATLALRQNNGSGAQ</sequence>
<evidence type="ECO:0000256" key="6">
    <source>
        <dbReference type="ARBA" id="ARBA00022692"/>
    </source>
</evidence>
<keyword evidence="8 10" id="KW-1133">Transmembrane helix</keyword>
<evidence type="ECO:0000256" key="2">
    <source>
        <dbReference type="ARBA" id="ARBA00010637"/>
    </source>
</evidence>
<feature type="transmembrane region" description="Helical" evidence="10">
    <location>
        <begin position="28"/>
        <end position="50"/>
    </location>
</feature>
<evidence type="ECO:0000313" key="11">
    <source>
        <dbReference type="EMBL" id="PWF54817.1"/>
    </source>
</evidence>
<protein>
    <submittedName>
        <fullName evidence="11">Type II secretion system protein M</fullName>
    </submittedName>
</protein>
<organism evidence="11 12">
    <name type="scientific">Massilia glaciei</name>
    <dbReference type="NCBI Taxonomy" id="1524097"/>
    <lineage>
        <taxon>Bacteria</taxon>
        <taxon>Pseudomonadati</taxon>
        <taxon>Pseudomonadota</taxon>
        <taxon>Betaproteobacteria</taxon>
        <taxon>Burkholderiales</taxon>
        <taxon>Oxalobacteraceae</taxon>
        <taxon>Telluria group</taxon>
        <taxon>Massilia</taxon>
    </lineage>
</organism>
<dbReference type="SUPFAM" id="SSF103054">
    <property type="entry name" value="General secretion pathway protein M, EpsM"/>
    <property type="match status" value="1"/>
</dbReference>
<keyword evidence="5" id="KW-0997">Cell inner membrane</keyword>
<evidence type="ECO:0000256" key="10">
    <source>
        <dbReference type="SAM" id="Phobius"/>
    </source>
</evidence>
<name>A0A2U2I511_9BURK</name>
<evidence type="ECO:0000256" key="7">
    <source>
        <dbReference type="ARBA" id="ARBA00022927"/>
    </source>
</evidence>
<dbReference type="InterPro" id="IPR007690">
    <property type="entry name" value="T2SS_GspM"/>
</dbReference>
<dbReference type="GO" id="GO:0015628">
    <property type="term" value="P:protein secretion by the type II secretion system"/>
    <property type="evidence" value="ECO:0007669"/>
    <property type="project" value="InterPro"/>
</dbReference>
<dbReference type="AlphaFoldDB" id="A0A2U2I511"/>
<keyword evidence="7" id="KW-0653">Protein transport</keyword>
<dbReference type="Pfam" id="PF04612">
    <property type="entry name" value="T2SSM"/>
    <property type="match status" value="1"/>
</dbReference>
<dbReference type="Proteomes" id="UP000241421">
    <property type="component" value="Unassembled WGS sequence"/>
</dbReference>
<reference evidence="11 12" key="1">
    <citation type="submission" date="2018-04" db="EMBL/GenBank/DDBJ databases">
        <title>Massilia violaceinigra sp. nov., a novel purple-pigmented bacterium isolated from Tianshan glacier, Xinjiang, China.</title>
        <authorList>
            <person name="Wang H."/>
        </authorList>
    </citation>
    <scope>NUCLEOTIDE SEQUENCE [LARGE SCALE GENOMIC DNA]</scope>
    <source>
        <strain evidence="11 12">B448-2</strain>
    </source>
</reference>
<comment type="subcellular location">
    <subcellularLocation>
        <location evidence="1">Cell inner membrane</location>
        <topology evidence="1">Single-pass membrane protein</topology>
    </subcellularLocation>
</comment>
<evidence type="ECO:0000256" key="9">
    <source>
        <dbReference type="ARBA" id="ARBA00023136"/>
    </source>
</evidence>
<keyword evidence="3" id="KW-0813">Transport</keyword>
<comment type="similarity">
    <text evidence="2">Belongs to the GSP M family.</text>
</comment>
<proteinExistence type="inferred from homology"/>
<gene>
    <name evidence="11" type="ORF">C7C56_005055</name>
</gene>
<evidence type="ECO:0000256" key="8">
    <source>
        <dbReference type="ARBA" id="ARBA00022989"/>
    </source>
</evidence>
<evidence type="ECO:0000256" key="4">
    <source>
        <dbReference type="ARBA" id="ARBA00022475"/>
    </source>
</evidence>
<dbReference type="Gene3D" id="3.30.1360.100">
    <property type="entry name" value="General secretion pathway protein M, EpsM"/>
    <property type="match status" value="1"/>
</dbReference>
<keyword evidence="9 10" id="KW-0472">Membrane</keyword>
<keyword evidence="4" id="KW-1003">Cell membrane</keyword>
<dbReference type="RefSeq" id="WP_106756387.1">
    <property type="nucleotide sequence ID" value="NZ_PXWF02000066.1"/>
</dbReference>
<keyword evidence="6 10" id="KW-0812">Transmembrane</keyword>